<dbReference type="RefSeq" id="WP_086536924.1">
    <property type="nucleotide sequence ID" value="NZ_NGFO01000026.1"/>
</dbReference>
<dbReference type="OrthoDB" id="4773077at2"/>
<accession>A0A243Q653</accession>
<evidence type="ECO:0000313" key="2">
    <source>
        <dbReference type="EMBL" id="OUC76896.1"/>
    </source>
</evidence>
<keyword evidence="1" id="KW-0472">Membrane</keyword>
<sequence>MTTRYTPPTNDPWKGLRGVMAGTMILEVIVVILAFPIVWRLGDGLTWLSGGYLTLVVIAMILAAGMQGRPYAITLDLALQVVLIAGGIFHWSIAVVGVVFGSVWLYIRYIKADVEKRVERGMLPGQEPIE</sequence>
<proteinExistence type="predicted"/>
<dbReference type="Pfam" id="PF14017">
    <property type="entry name" value="DUF4233"/>
    <property type="match status" value="1"/>
</dbReference>
<reference evidence="2 3" key="1">
    <citation type="submission" date="2017-05" db="EMBL/GenBank/DDBJ databases">
        <title>Biotechnological potential of actinobacteria isolated from South African environments.</title>
        <authorList>
            <person name="Le Roes-Hill M."/>
            <person name="Prins A."/>
            <person name="Durrell K.A."/>
        </authorList>
    </citation>
    <scope>NUCLEOTIDE SEQUENCE [LARGE SCALE GENOMIC DNA]</scope>
    <source>
        <strain evidence="2">BS2</strain>
    </source>
</reference>
<dbReference type="STRING" id="417102.CA982_19580"/>
<keyword evidence="1" id="KW-0812">Transmembrane</keyword>
<evidence type="ECO:0000313" key="3">
    <source>
        <dbReference type="Proteomes" id="UP000194632"/>
    </source>
</evidence>
<dbReference type="AlphaFoldDB" id="A0A243Q653"/>
<gene>
    <name evidence="2" type="ORF">CA982_19580</name>
</gene>
<dbReference type="InterPro" id="IPR025327">
    <property type="entry name" value="DUF4233"/>
</dbReference>
<protein>
    <recommendedName>
        <fullName evidence="4">DUF4233 domain-containing protein</fullName>
    </recommendedName>
</protein>
<feature type="transmembrane region" description="Helical" evidence="1">
    <location>
        <begin position="20"/>
        <end position="38"/>
    </location>
</feature>
<comment type="caution">
    <text evidence="2">The sequence shown here is derived from an EMBL/GenBank/DDBJ whole genome shotgun (WGS) entry which is preliminary data.</text>
</comment>
<evidence type="ECO:0000256" key="1">
    <source>
        <dbReference type="SAM" id="Phobius"/>
    </source>
</evidence>
<keyword evidence="1" id="KW-1133">Transmembrane helix</keyword>
<organism evidence="2 3">
    <name type="scientific">Gordonia lacunae</name>
    <dbReference type="NCBI Taxonomy" id="417102"/>
    <lineage>
        <taxon>Bacteria</taxon>
        <taxon>Bacillati</taxon>
        <taxon>Actinomycetota</taxon>
        <taxon>Actinomycetes</taxon>
        <taxon>Mycobacteriales</taxon>
        <taxon>Gordoniaceae</taxon>
        <taxon>Gordonia</taxon>
    </lineage>
</organism>
<evidence type="ECO:0008006" key="4">
    <source>
        <dbReference type="Google" id="ProtNLM"/>
    </source>
</evidence>
<feature type="transmembrane region" description="Helical" evidence="1">
    <location>
        <begin position="77"/>
        <end position="107"/>
    </location>
</feature>
<dbReference type="Proteomes" id="UP000194632">
    <property type="component" value="Unassembled WGS sequence"/>
</dbReference>
<keyword evidence="3" id="KW-1185">Reference proteome</keyword>
<dbReference type="EMBL" id="NGFO01000026">
    <property type="protein sequence ID" value="OUC76896.1"/>
    <property type="molecule type" value="Genomic_DNA"/>
</dbReference>
<name>A0A243Q653_9ACTN</name>
<feature type="transmembrane region" description="Helical" evidence="1">
    <location>
        <begin position="45"/>
        <end position="65"/>
    </location>
</feature>